<reference evidence="1" key="1">
    <citation type="journal article" date="2014" name="Int. J. Syst. Evol. Microbiol.">
        <title>Complete genome sequence of Corynebacterium casei LMG S-19264T (=DSM 44701T), isolated from a smear-ripened cheese.</title>
        <authorList>
            <consortium name="US DOE Joint Genome Institute (JGI-PGF)"/>
            <person name="Walter F."/>
            <person name="Albersmeier A."/>
            <person name="Kalinowski J."/>
            <person name="Ruckert C."/>
        </authorList>
    </citation>
    <scope>NUCLEOTIDE SEQUENCE</scope>
    <source>
        <strain evidence="1">CGMCC 4.7368</strain>
    </source>
</reference>
<proteinExistence type="predicted"/>
<evidence type="ECO:0000313" key="1">
    <source>
        <dbReference type="EMBL" id="GGO62698.1"/>
    </source>
</evidence>
<organism evidence="1 2">
    <name type="scientific">Nonomuraea cavernae</name>
    <dbReference type="NCBI Taxonomy" id="2045107"/>
    <lineage>
        <taxon>Bacteria</taxon>
        <taxon>Bacillati</taxon>
        <taxon>Actinomycetota</taxon>
        <taxon>Actinomycetes</taxon>
        <taxon>Streptosporangiales</taxon>
        <taxon>Streptosporangiaceae</taxon>
        <taxon>Nonomuraea</taxon>
    </lineage>
</organism>
<protein>
    <submittedName>
        <fullName evidence="1">Uncharacterized protein</fullName>
    </submittedName>
</protein>
<gene>
    <name evidence="1" type="ORF">GCM10012289_07970</name>
</gene>
<evidence type="ECO:0000313" key="2">
    <source>
        <dbReference type="Proteomes" id="UP000646523"/>
    </source>
</evidence>
<accession>A0A918DFF1</accession>
<dbReference type="AlphaFoldDB" id="A0A918DFF1"/>
<dbReference type="EMBL" id="BMNH01000001">
    <property type="protein sequence ID" value="GGO62698.1"/>
    <property type="molecule type" value="Genomic_DNA"/>
</dbReference>
<name>A0A918DFF1_9ACTN</name>
<reference evidence="1" key="2">
    <citation type="submission" date="2020-09" db="EMBL/GenBank/DDBJ databases">
        <authorList>
            <person name="Sun Q."/>
            <person name="Zhou Y."/>
        </authorList>
    </citation>
    <scope>NUCLEOTIDE SEQUENCE</scope>
    <source>
        <strain evidence="1">CGMCC 4.7368</strain>
    </source>
</reference>
<dbReference type="Proteomes" id="UP000646523">
    <property type="component" value="Unassembled WGS sequence"/>
</dbReference>
<keyword evidence="2" id="KW-1185">Reference proteome</keyword>
<comment type="caution">
    <text evidence="1">The sequence shown here is derived from an EMBL/GenBank/DDBJ whole genome shotgun (WGS) entry which is preliminary data.</text>
</comment>
<sequence length="61" mass="6998">MAGHRLGLPHRPKSGDKTYKPSLRYEFVRDMAYVHDEYVTVLSTPARGCARPPMNHEISTR</sequence>